<comment type="caution">
    <text evidence="2">The sequence shown here is derived from an EMBL/GenBank/DDBJ whole genome shotgun (WGS) entry which is preliminary data.</text>
</comment>
<dbReference type="InterPro" id="IPR001509">
    <property type="entry name" value="Epimerase_deHydtase"/>
</dbReference>
<sequence>MLLGASGFVGSAVLGELARCPWRVRAVSRRRAVVPPGAVADIEVHGVDLTVPGAMAEAVVDADVVIHSVAYIAGSSSWRIEDGDSGAERVNVGLVRDLVAALRDRPAAKVVFVGACSQVGPSARSVLDGSEPDEPEGEYDRQKLAAERVVLDAAAAGVIRGTSLRLPTVFGPGSHPGVRDKGVVSLMAGRALSGEAITMWHDGSVRRDLLHVRDAARAVVAAVGHVGQLSGRHWVLGTGVGSPLGDVFRTVASLVAMRTGAAAVPVVSVEPPEYAEVSDFRDVVVDASAFRGVTGWRPEVPLGRGLEETVAAL</sequence>
<dbReference type="SUPFAM" id="SSF51735">
    <property type="entry name" value="NAD(P)-binding Rossmann-fold domains"/>
    <property type="match status" value="1"/>
</dbReference>
<dbReference type="PANTHER" id="PTHR43245:SF13">
    <property type="entry name" value="UDP-D-APIOSE_UDP-D-XYLOSE SYNTHASE 2"/>
    <property type="match status" value="1"/>
</dbReference>
<dbReference type="Proteomes" id="UP000275024">
    <property type="component" value="Unassembled WGS sequence"/>
</dbReference>
<evidence type="ECO:0000313" key="3">
    <source>
        <dbReference type="EMBL" id="RKN13146.1"/>
    </source>
</evidence>
<proteinExistence type="predicted"/>
<dbReference type="EMBL" id="RBDX01000054">
    <property type="protein sequence ID" value="RKN03271.1"/>
    <property type="molecule type" value="Genomic_DNA"/>
</dbReference>
<dbReference type="RefSeq" id="WP_120700719.1">
    <property type="nucleotide sequence ID" value="NZ_RBDY01000053.1"/>
</dbReference>
<keyword evidence="4" id="KW-1185">Reference proteome</keyword>
<evidence type="ECO:0000313" key="5">
    <source>
        <dbReference type="Proteomes" id="UP000275024"/>
    </source>
</evidence>
<dbReference type="CDD" id="cd08946">
    <property type="entry name" value="SDR_e"/>
    <property type="match status" value="1"/>
</dbReference>
<dbReference type="InterPro" id="IPR050177">
    <property type="entry name" value="Lipid_A_modif_metabolic_enz"/>
</dbReference>
<reference evidence="4 5" key="1">
    <citation type="submission" date="2018-09" db="EMBL/GenBank/DDBJ databases">
        <title>Streptomyces sp. nov. DS1-2, an endophytic actinomycete isolated from roots of Dendrobium scabrilingue.</title>
        <authorList>
            <person name="Kuncharoen N."/>
            <person name="Kudo T."/>
            <person name="Ohkuma M."/>
            <person name="Yuki M."/>
            <person name="Tanasupawat S."/>
        </authorList>
    </citation>
    <scope>NUCLEOTIDE SEQUENCE [LARGE SCALE GENOMIC DNA]</scope>
    <source>
        <strain evidence="2 5">AZ1-7</strain>
        <strain evidence="3 4">DS1-2</strain>
    </source>
</reference>
<dbReference type="AlphaFoldDB" id="A0A3A9VQ80"/>
<evidence type="ECO:0000313" key="2">
    <source>
        <dbReference type="EMBL" id="RKN03271.1"/>
    </source>
</evidence>
<protein>
    <submittedName>
        <fullName evidence="2">SDR family oxidoreductase</fullName>
    </submittedName>
</protein>
<dbReference type="InterPro" id="IPR036291">
    <property type="entry name" value="NAD(P)-bd_dom_sf"/>
</dbReference>
<evidence type="ECO:0000313" key="4">
    <source>
        <dbReference type="Proteomes" id="UP000268652"/>
    </source>
</evidence>
<gene>
    <name evidence="3" type="ORF">D7318_31765</name>
    <name evidence="2" type="ORF">D7319_31875</name>
</gene>
<dbReference type="PANTHER" id="PTHR43245">
    <property type="entry name" value="BIFUNCTIONAL POLYMYXIN RESISTANCE PROTEIN ARNA"/>
    <property type="match status" value="1"/>
</dbReference>
<name>A0A3A9VQ80_9ACTN</name>
<accession>A0A3A9VQ80</accession>
<feature type="domain" description="NAD-dependent epimerase/dehydratase" evidence="1">
    <location>
        <begin position="2"/>
        <end position="237"/>
    </location>
</feature>
<dbReference type="EMBL" id="RBDY01000053">
    <property type="protein sequence ID" value="RKN13146.1"/>
    <property type="molecule type" value="Genomic_DNA"/>
</dbReference>
<dbReference type="Gene3D" id="3.40.50.720">
    <property type="entry name" value="NAD(P)-binding Rossmann-like Domain"/>
    <property type="match status" value="1"/>
</dbReference>
<dbReference type="OrthoDB" id="3288614at2"/>
<organism evidence="2 5">
    <name type="scientific">Streptomyces radicis</name>
    <dbReference type="NCBI Taxonomy" id="1750517"/>
    <lineage>
        <taxon>Bacteria</taxon>
        <taxon>Bacillati</taxon>
        <taxon>Actinomycetota</taxon>
        <taxon>Actinomycetes</taxon>
        <taxon>Kitasatosporales</taxon>
        <taxon>Streptomycetaceae</taxon>
        <taxon>Streptomyces</taxon>
    </lineage>
</organism>
<dbReference type="Pfam" id="PF01370">
    <property type="entry name" value="Epimerase"/>
    <property type="match status" value="1"/>
</dbReference>
<evidence type="ECO:0000259" key="1">
    <source>
        <dbReference type="Pfam" id="PF01370"/>
    </source>
</evidence>
<dbReference type="Proteomes" id="UP000268652">
    <property type="component" value="Unassembled WGS sequence"/>
</dbReference>